<name>A0A1N6KJ52_9BURK</name>
<dbReference type="Proteomes" id="UP000184693">
    <property type="component" value="Unassembled WGS sequence"/>
</dbReference>
<sequence>MWPQSTIAFIKCKPSIRFVWGVTESVQFHRSHERLLGGAPRDGSLRLSYCTGLLARPVRDAAALGACRIVATPSDLKMDNQTRSEISRKKAIEAALTILSRDGVGGLTFDSLSRESGISKGGLLHQFRTKQGVLSALLEHQRLQFEQIARDYMASEGAAKAEPTLAAQIAIYRAAVKQPHSVARAVLAALIESPNLLEESKTSDEVKMKTLHAEASDPDLALLRYFAASGIAFHSLLGLSPLSDSTRDGLFERLLDEDRWKGLPAVPKGRKKGGR</sequence>
<dbReference type="InterPro" id="IPR009057">
    <property type="entry name" value="Homeodomain-like_sf"/>
</dbReference>
<feature type="domain" description="HTH tetR-type" evidence="3">
    <location>
        <begin position="85"/>
        <end position="145"/>
    </location>
</feature>
<gene>
    <name evidence="4" type="ORF">SAMN05444168_7347</name>
</gene>
<dbReference type="Pfam" id="PF17937">
    <property type="entry name" value="TetR_C_28"/>
    <property type="match status" value="1"/>
</dbReference>
<dbReference type="EMBL" id="FSRM01000002">
    <property type="protein sequence ID" value="SIO56594.1"/>
    <property type="molecule type" value="Genomic_DNA"/>
</dbReference>
<keyword evidence="1 2" id="KW-0238">DNA-binding</keyword>
<dbReference type="InterPro" id="IPR041479">
    <property type="entry name" value="TetR_CgmR_C"/>
</dbReference>
<evidence type="ECO:0000313" key="5">
    <source>
        <dbReference type="Proteomes" id="UP000184693"/>
    </source>
</evidence>
<dbReference type="GO" id="GO:0003677">
    <property type="term" value="F:DNA binding"/>
    <property type="evidence" value="ECO:0007669"/>
    <property type="project" value="UniProtKB-UniRule"/>
</dbReference>
<proteinExistence type="predicted"/>
<evidence type="ECO:0000256" key="2">
    <source>
        <dbReference type="PROSITE-ProRule" id="PRU00335"/>
    </source>
</evidence>
<organism evidence="4 5">
    <name type="scientific">Paraburkholderia phenazinium</name>
    <dbReference type="NCBI Taxonomy" id="60549"/>
    <lineage>
        <taxon>Bacteria</taxon>
        <taxon>Pseudomonadati</taxon>
        <taxon>Pseudomonadota</taxon>
        <taxon>Betaproteobacteria</taxon>
        <taxon>Burkholderiales</taxon>
        <taxon>Burkholderiaceae</taxon>
        <taxon>Paraburkholderia</taxon>
    </lineage>
</organism>
<dbReference type="PROSITE" id="PS50977">
    <property type="entry name" value="HTH_TETR_2"/>
    <property type="match status" value="1"/>
</dbReference>
<dbReference type="InterPro" id="IPR001647">
    <property type="entry name" value="HTH_TetR"/>
</dbReference>
<dbReference type="Pfam" id="PF00440">
    <property type="entry name" value="TetR_N"/>
    <property type="match status" value="1"/>
</dbReference>
<dbReference type="Gene3D" id="1.10.357.10">
    <property type="entry name" value="Tetracycline Repressor, domain 2"/>
    <property type="match status" value="1"/>
</dbReference>
<protein>
    <submittedName>
        <fullName evidence="4">Transcriptional regulator, TetR family</fullName>
    </submittedName>
</protein>
<evidence type="ECO:0000256" key="1">
    <source>
        <dbReference type="ARBA" id="ARBA00023125"/>
    </source>
</evidence>
<dbReference type="SUPFAM" id="SSF46689">
    <property type="entry name" value="Homeodomain-like"/>
    <property type="match status" value="1"/>
</dbReference>
<reference evidence="4 5" key="1">
    <citation type="submission" date="2016-11" db="EMBL/GenBank/DDBJ databases">
        <authorList>
            <person name="Jaros S."/>
            <person name="Januszkiewicz K."/>
            <person name="Wedrychowicz H."/>
        </authorList>
    </citation>
    <scope>NUCLEOTIDE SEQUENCE [LARGE SCALE GENOMIC DNA]</scope>
    <source>
        <strain evidence="4 5">GAS86</strain>
    </source>
</reference>
<evidence type="ECO:0000313" key="4">
    <source>
        <dbReference type="EMBL" id="SIO56594.1"/>
    </source>
</evidence>
<accession>A0A1N6KJ52</accession>
<feature type="DNA-binding region" description="H-T-H motif" evidence="2">
    <location>
        <begin position="108"/>
        <end position="127"/>
    </location>
</feature>
<dbReference type="AlphaFoldDB" id="A0A1N6KJ52"/>
<evidence type="ECO:0000259" key="3">
    <source>
        <dbReference type="PROSITE" id="PS50977"/>
    </source>
</evidence>